<dbReference type="Proteomes" id="UP000228987">
    <property type="component" value="Unassembled WGS sequence"/>
</dbReference>
<dbReference type="SUPFAM" id="SSF53955">
    <property type="entry name" value="Lysozyme-like"/>
    <property type="match status" value="1"/>
</dbReference>
<organism evidence="2 3">
    <name type="scientific">SAR86 cluster bacterium</name>
    <dbReference type="NCBI Taxonomy" id="2030880"/>
    <lineage>
        <taxon>Bacteria</taxon>
        <taxon>Pseudomonadati</taxon>
        <taxon>Pseudomonadota</taxon>
        <taxon>Gammaproteobacteria</taxon>
        <taxon>SAR86 cluster</taxon>
    </lineage>
</organism>
<dbReference type="EMBL" id="NVWI01000013">
    <property type="protein sequence ID" value="PCJ39612.1"/>
    <property type="molecule type" value="Genomic_DNA"/>
</dbReference>
<evidence type="ECO:0000313" key="2">
    <source>
        <dbReference type="EMBL" id="PCJ39612.1"/>
    </source>
</evidence>
<evidence type="ECO:0000313" key="3">
    <source>
        <dbReference type="Proteomes" id="UP000228987"/>
    </source>
</evidence>
<dbReference type="AlphaFoldDB" id="A0A2A5C722"/>
<reference evidence="3" key="1">
    <citation type="submission" date="2017-08" db="EMBL/GenBank/DDBJ databases">
        <title>A dynamic microbial community with high functional redundancy inhabits the cold, oxic subseafloor aquifer.</title>
        <authorList>
            <person name="Tully B.J."/>
            <person name="Wheat C.G."/>
            <person name="Glazer B.T."/>
            <person name="Huber J.A."/>
        </authorList>
    </citation>
    <scope>NUCLEOTIDE SEQUENCE [LARGE SCALE GENOMIC DNA]</scope>
</reference>
<gene>
    <name evidence="2" type="ORF">COA71_13265</name>
</gene>
<feature type="domain" description="Transglycosylase SLT" evidence="1">
    <location>
        <begin position="5"/>
        <end position="187"/>
    </location>
</feature>
<evidence type="ECO:0000259" key="1">
    <source>
        <dbReference type="Pfam" id="PF19489"/>
    </source>
</evidence>
<sequence length="201" mass="23253">MRLIFVFVTFTFLVSCVSPQPENTGNICSMFEDRRSWYRAAKKTENRWGTPVYVSMAIIEQESSFQARAKPERTKLLGFIPWTRPSSAYGYAQVLDDTWTDYKEDAGNWGASRADFSDAIDFVGWYNNASNRQNRIARNDAYNLYLAYHEGNGGWARGTYNSKGWLVDVARNVQNTANVYEGQYQGCERALGRNWFMRLFF</sequence>
<dbReference type="CDD" id="cd00442">
    <property type="entry name" value="Lyz-like"/>
    <property type="match status" value="1"/>
</dbReference>
<dbReference type="Gene3D" id="1.10.530.10">
    <property type="match status" value="1"/>
</dbReference>
<name>A0A2A5C722_9GAMM</name>
<accession>A0A2A5C722</accession>
<dbReference type="PROSITE" id="PS51257">
    <property type="entry name" value="PROKAR_LIPOPROTEIN"/>
    <property type="match status" value="1"/>
</dbReference>
<proteinExistence type="predicted"/>
<dbReference type="InterPro" id="IPR045795">
    <property type="entry name" value="SLT_4"/>
</dbReference>
<dbReference type="InterPro" id="IPR023346">
    <property type="entry name" value="Lysozyme-like_dom_sf"/>
</dbReference>
<protein>
    <recommendedName>
        <fullName evidence="1">Transglycosylase SLT domain-containing protein</fullName>
    </recommendedName>
</protein>
<dbReference type="Pfam" id="PF19489">
    <property type="entry name" value="SLT_4"/>
    <property type="match status" value="1"/>
</dbReference>
<comment type="caution">
    <text evidence="2">The sequence shown here is derived from an EMBL/GenBank/DDBJ whole genome shotgun (WGS) entry which is preliminary data.</text>
</comment>